<feature type="compositionally biased region" description="Basic and acidic residues" evidence="2">
    <location>
        <begin position="25"/>
        <end position="38"/>
    </location>
</feature>
<dbReference type="PROSITE" id="PS50096">
    <property type="entry name" value="IQ"/>
    <property type="match status" value="3"/>
</dbReference>
<keyword evidence="4" id="KW-1185">Reference proteome</keyword>
<keyword evidence="1" id="KW-0677">Repeat</keyword>
<feature type="region of interest" description="Disordered" evidence="2">
    <location>
        <begin position="1"/>
        <end position="38"/>
    </location>
</feature>
<sequence>MSRQGSRVPSAIEVSSSNTSQISIKVEKPPEKPEKLEKPKIVTVAKPNETLKRSVLDPCQHPVFLSDSSDRPCSHFFQQSGAIDFQSYLRLKREERMAVVRYHAAVKIQAVWRGFLIRYNMKILNACATKIQAWVRGFELRKRWKFVASTAKIAKTKQEQDEAATKIQAGWRGYMSRKNKFNYAQYKAIQEKNEALRRSIEVRT</sequence>
<protein>
    <submittedName>
        <fullName evidence="3">Spermatogenesis-associated protein 17</fullName>
    </submittedName>
</protein>
<evidence type="ECO:0000256" key="1">
    <source>
        <dbReference type="ARBA" id="ARBA00022737"/>
    </source>
</evidence>
<reference evidence="3 4" key="1">
    <citation type="journal article" date="2016" name="Genome Biol. Evol.">
        <title>Gene Family Evolution Reflects Adaptation to Soil Environmental Stressors in the Genome of the Collembolan Orchesella cincta.</title>
        <authorList>
            <person name="Faddeeva-Vakhrusheva A."/>
            <person name="Derks M.F."/>
            <person name="Anvar S.Y."/>
            <person name="Agamennone V."/>
            <person name="Suring W."/>
            <person name="Smit S."/>
            <person name="van Straalen N.M."/>
            <person name="Roelofs D."/>
        </authorList>
    </citation>
    <scope>NUCLEOTIDE SEQUENCE [LARGE SCALE GENOMIC DNA]</scope>
    <source>
        <tissue evidence="3">Mixed pool</tissue>
    </source>
</reference>
<dbReference type="STRING" id="48709.A0A1D2NK93"/>
<dbReference type="Gene3D" id="1.20.5.190">
    <property type="match status" value="2"/>
</dbReference>
<dbReference type="SMART" id="SM00015">
    <property type="entry name" value="IQ"/>
    <property type="match status" value="3"/>
</dbReference>
<evidence type="ECO:0000313" key="4">
    <source>
        <dbReference type="Proteomes" id="UP000094527"/>
    </source>
</evidence>
<dbReference type="EMBL" id="LJIJ01000018">
    <property type="protein sequence ID" value="ODN05703.1"/>
    <property type="molecule type" value="Genomic_DNA"/>
</dbReference>
<dbReference type="Pfam" id="PF00612">
    <property type="entry name" value="IQ"/>
    <property type="match status" value="3"/>
</dbReference>
<evidence type="ECO:0000256" key="2">
    <source>
        <dbReference type="SAM" id="MobiDB-lite"/>
    </source>
</evidence>
<comment type="caution">
    <text evidence="3">The sequence shown here is derived from an EMBL/GenBank/DDBJ whole genome shotgun (WGS) entry which is preliminary data.</text>
</comment>
<name>A0A1D2NK93_ORCCI</name>
<feature type="non-terminal residue" evidence="3">
    <location>
        <position position="204"/>
    </location>
</feature>
<dbReference type="OrthoDB" id="252964at2759"/>
<dbReference type="AlphaFoldDB" id="A0A1D2NK93"/>
<dbReference type="SUPFAM" id="SSF52540">
    <property type="entry name" value="P-loop containing nucleoside triphosphate hydrolases"/>
    <property type="match status" value="1"/>
</dbReference>
<evidence type="ECO:0000313" key="3">
    <source>
        <dbReference type="EMBL" id="ODN05703.1"/>
    </source>
</evidence>
<feature type="compositionally biased region" description="Polar residues" evidence="2">
    <location>
        <begin position="1"/>
        <end position="23"/>
    </location>
</feature>
<dbReference type="InterPro" id="IPR052318">
    <property type="entry name" value="CellDiv_DevSignal_Domain"/>
</dbReference>
<organism evidence="3 4">
    <name type="scientific">Orchesella cincta</name>
    <name type="common">Springtail</name>
    <name type="synonym">Podura cincta</name>
    <dbReference type="NCBI Taxonomy" id="48709"/>
    <lineage>
        <taxon>Eukaryota</taxon>
        <taxon>Metazoa</taxon>
        <taxon>Ecdysozoa</taxon>
        <taxon>Arthropoda</taxon>
        <taxon>Hexapoda</taxon>
        <taxon>Collembola</taxon>
        <taxon>Entomobryomorpha</taxon>
        <taxon>Entomobryoidea</taxon>
        <taxon>Orchesellidae</taxon>
        <taxon>Orchesellinae</taxon>
        <taxon>Orchesella</taxon>
    </lineage>
</organism>
<proteinExistence type="predicted"/>
<dbReference type="PANTHER" id="PTHR22590:SF2">
    <property type="entry name" value="IQ DOMAIN-CONTAINING PROTEIN N"/>
    <property type="match status" value="1"/>
</dbReference>
<dbReference type="InterPro" id="IPR027417">
    <property type="entry name" value="P-loop_NTPase"/>
</dbReference>
<gene>
    <name evidence="3" type="ORF">Ocin01_01023</name>
</gene>
<dbReference type="FunFam" id="1.20.5.190:FF:000055">
    <property type="entry name" value="Putative microtubule-associated protein futsch"/>
    <property type="match status" value="1"/>
</dbReference>
<dbReference type="Proteomes" id="UP000094527">
    <property type="component" value="Unassembled WGS sequence"/>
</dbReference>
<dbReference type="PANTHER" id="PTHR22590">
    <property type="entry name" value="MYOSIN MOTOR DOMAIN-CONTAINING PROTEIN"/>
    <property type="match status" value="1"/>
</dbReference>
<dbReference type="InterPro" id="IPR000048">
    <property type="entry name" value="IQ_motif_EF-hand-BS"/>
</dbReference>
<accession>A0A1D2NK93</accession>